<dbReference type="Gene3D" id="3.30.420.10">
    <property type="entry name" value="Ribonuclease H-like superfamily/Ribonuclease H"/>
    <property type="match status" value="1"/>
</dbReference>
<protein>
    <submittedName>
        <fullName evidence="2">Transposon Tf2-9 polyprotein</fullName>
    </submittedName>
</protein>
<dbReference type="PROSITE" id="PS50994">
    <property type="entry name" value="INTEGRASE"/>
    <property type="match status" value="1"/>
</dbReference>
<dbReference type="InterPro" id="IPR001584">
    <property type="entry name" value="Integrase_cat-core"/>
</dbReference>
<dbReference type="SUPFAM" id="SSF56672">
    <property type="entry name" value="DNA/RNA polymerases"/>
    <property type="match status" value="1"/>
</dbReference>
<dbReference type="PANTHER" id="PTHR38681">
    <property type="entry name" value="RETROVIRUS-RELATED POL POLYPROTEIN FROM TRANSPOSON 412-LIKE PROTEIN-RELATED"/>
    <property type="match status" value="1"/>
</dbReference>
<dbReference type="GO" id="GO:0015074">
    <property type="term" value="P:DNA integration"/>
    <property type="evidence" value="ECO:0007669"/>
    <property type="project" value="InterPro"/>
</dbReference>
<dbReference type="OrthoDB" id="422540at2759"/>
<sequence>LHNEDEHVSHLRQVFERLKEAGLIINSEKCRFALPEVIYLGHKINSSGIESTADFEAPSVVITHQGSQFESNIFTELSHLLGIERKSTTAYIPACNGFVERWHHTLKIEITCHANMPNTQWTRVLPTVLLGLRSIYREEFKSIPEEYVYGANIRLPGDFLDTSPNSTCSSEFVKELK</sequence>
<evidence type="ECO:0000313" key="3">
    <source>
        <dbReference type="Proteomes" id="UP000887013"/>
    </source>
</evidence>
<dbReference type="GO" id="GO:0003676">
    <property type="term" value="F:nucleic acid binding"/>
    <property type="evidence" value="ECO:0007669"/>
    <property type="project" value="InterPro"/>
</dbReference>
<feature type="non-terminal residue" evidence="2">
    <location>
        <position position="1"/>
    </location>
</feature>
<organism evidence="2 3">
    <name type="scientific">Nephila pilipes</name>
    <name type="common">Giant wood spider</name>
    <name type="synonym">Nephila maculata</name>
    <dbReference type="NCBI Taxonomy" id="299642"/>
    <lineage>
        <taxon>Eukaryota</taxon>
        <taxon>Metazoa</taxon>
        <taxon>Ecdysozoa</taxon>
        <taxon>Arthropoda</taxon>
        <taxon>Chelicerata</taxon>
        <taxon>Arachnida</taxon>
        <taxon>Araneae</taxon>
        <taxon>Araneomorphae</taxon>
        <taxon>Entelegynae</taxon>
        <taxon>Araneoidea</taxon>
        <taxon>Nephilidae</taxon>
        <taxon>Nephila</taxon>
    </lineage>
</organism>
<dbReference type="AlphaFoldDB" id="A0A8X6TWF2"/>
<dbReference type="InterPro" id="IPR036397">
    <property type="entry name" value="RNaseH_sf"/>
</dbReference>
<evidence type="ECO:0000259" key="1">
    <source>
        <dbReference type="PROSITE" id="PS50994"/>
    </source>
</evidence>
<dbReference type="GO" id="GO:0071897">
    <property type="term" value="P:DNA biosynthetic process"/>
    <property type="evidence" value="ECO:0007669"/>
    <property type="project" value="UniProtKB-ARBA"/>
</dbReference>
<dbReference type="InterPro" id="IPR043502">
    <property type="entry name" value="DNA/RNA_pol_sf"/>
</dbReference>
<name>A0A8X6TWF2_NEPPI</name>
<comment type="caution">
    <text evidence="2">The sequence shown here is derived from an EMBL/GenBank/DDBJ whole genome shotgun (WGS) entry which is preliminary data.</text>
</comment>
<dbReference type="EMBL" id="BMAW01112633">
    <property type="protein sequence ID" value="GFT53702.1"/>
    <property type="molecule type" value="Genomic_DNA"/>
</dbReference>
<dbReference type="InterPro" id="IPR012337">
    <property type="entry name" value="RNaseH-like_sf"/>
</dbReference>
<dbReference type="PANTHER" id="PTHR38681:SF1">
    <property type="entry name" value="RETROVIRUS-RELATED POL POLYPROTEIN FROM TRANSPOSON 412-LIKE PROTEIN"/>
    <property type="match status" value="1"/>
</dbReference>
<dbReference type="GO" id="GO:0042575">
    <property type="term" value="C:DNA polymerase complex"/>
    <property type="evidence" value="ECO:0007669"/>
    <property type="project" value="UniProtKB-ARBA"/>
</dbReference>
<feature type="domain" description="Integrase catalytic" evidence="1">
    <location>
        <begin position="58"/>
        <end position="152"/>
    </location>
</feature>
<dbReference type="InterPro" id="IPR043128">
    <property type="entry name" value="Rev_trsase/Diguanyl_cyclase"/>
</dbReference>
<dbReference type="Gene3D" id="3.30.70.270">
    <property type="match status" value="1"/>
</dbReference>
<dbReference type="Proteomes" id="UP000887013">
    <property type="component" value="Unassembled WGS sequence"/>
</dbReference>
<reference evidence="2" key="1">
    <citation type="submission" date="2020-08" db="EMBL/GenBank/DDBJ databases">
        <title>Multicomponent nature underlies the extraordinary mechanical properties of spider dragline silk.</title>
        <authorList>
            <person name="Kono N."/>
            <person name="Nakamura H."/>
            <person name="Mori M."/>
            <person name="Yoshida Y."/>
            <person name="Ohtoshi R."/>
            <person name="Malay A.D."/>
            <person name="Moran D.A.P."/>
            <person name="Tomita M."/>
            <person name="Numata K."/>
            <person name="Arakawa K."/>
        </authorList>
    </citation>
    <scope>NUCLEOTIDE SEQUENCE</scope>
</reference>
<accession>A0A8X6TWF2</accession>
<gene>
    <name evidence="2" type="primary">Tf2-9</name>
    <name evidence="2" type="ORF">NPIL_475181</name>
</gene>
<keyword evidence="3" id="KW-1185">Reference proteome</keyword>
<dbReference type="SUPFAM" id="SSF53098">
    <property type="entry name" value="Ribonuclease H-like"/>
    <property type="match status" value="1"/>
</dbReference>
<proteinExistence type="predicted"/>
<evidence type="ECO:0000313" key="2">
    <source>
        <dbReference type="EMBL" id="GFT53702.1"/>
    </source>
</evidence>